<protein>
    <submittedName>
        <fullName evidence="2">Membrane protein</fullName>
    </submittedName>
</protein>
<comment type="caution">
    <text evidence="2">The sequence shown here is derived from an EMBL/GenBank/DDBJ whole genome shotgun (WGS) entry which is preliminary data.</text>
</comment>
<dbReference type="Proteomes" id="UP000614811">
    <property type="component" value="Unassembled WGS sequence"/>
</dbReference>
<accession>A0A918RXY6</accession>
<keyword evidence="3" id="KW-1185">Reference proteome</keyword>
<reference evidence="2" key="2">
    <citation type="submission" date="2020-09" db="EMBL/GenBank/DDBJ databases">
        <authorList>
            <person name="Sun Q."/>
            <person name="Kim S."/>
        </authorList>
    </citation>
    <scope>NUCLEOTIDE SEQUENCE</scope>
    <source>
        <strain evidence="2">KCTC 12711</strain>
    </source>
</reference>
<dbReference type="InterPro" id="IPR021306">
    <property type="entry name" value="DUF2878"/>
</dbReference>
<proteinExistence type="predicted"/>
<evidence type="ECO:0000313" key="3">
    <source>
        <dbReference type="Proteomes" id="UP000614811"/>
    </source>
</evidence>
<organism evidence="2 3">
    <name type="scientific">Arenicella chitinivorans</name>
    <dbReference type="NCBI Taxonomy" id="1329800"/>
    <lineage>
        <taxon>Bacteria</taxon>
        <taxon>Pseudomonadati</taxon>
        <taxon>Pseudomonadota</taxon>
        <taxon>Gammaproteobacteria</taxon>
        <taxon>Arenicellales</taxon>
        <taxon>Arenicellaceae</taxon>
        <taxon>Arenicella</taxon>
    </lineage>
</organism>
<keyword evidence="1" id="KW-0472">Membrane</keyword>
<dbReference type="PROSITE" id="PS51257">
    <property type="entry name" value="PROKAR_LIPOPROTEIN"/>
    <property type="match status" value="1"/>
</dbReference>
<keyword evidence="1" id="KW-1133">Transmembrane helix</keyword>
<gene>
    <name evidence="2" type="ORF">GCM10008090_26150</name>
</gene>
<dbReference type="Pfam" id="PF11086">
    <property type="entry name" value="DUF2878"/>
    <property type="match status" value="1"/>
</dbReference>
<feature type="transmembrane region" description="Helical" evidence="1">
    <location>
        <begin position="157"/>
        <end position="177"/>
    </location>
</feature>
<sequence>MQTKFSSVTSALRWPTVINAALFQLLWFACVLGSANRLFIPALCAFLLLAAFQLRAHRRAEGDYSLLVLSLALGILIDSLWLILGFVEFTDPRPLPFLAPAWILVLWAGFALTINHSMAWVNAHPVLPALLGAIGGPLSYMAGEKLGAVAFLIDREIVLAAIGLAWAFAMTVFAQAAGRKLIK</sequence>
<evidence type="ECO:0000313" key="2">
    <source>
        <dbReference type="EMBL" id="GHA15366.1"/>
    </source>
</evidence>
<feature type="transmembrane region" description="Helical" evidence="1">
    <location>
        <begin position="64"/>
        <end position="83"/>
    </location>
</feature>
<dbReference type="RefSeq" id="WP_189402014.1">
    <property type="nucleotide sequence ID" value="NZ_BMXA01000005.1"/>
</dbReference>
<keyword evidence="1" id="KW-0812">Transmembrane</keyword>
<evidence type="ECO:0000256" key="1">
    <source>
        <dbReference type="SAM" id="Phobius"/>
    </source>
</evidence>
<dbReference type="EMBL" id="BMXA01000005">
    <property type="protein sequence ID" value="GHA15366.1"/>
    <property type="molecule type" value="Genomic_DNA"/>
</dbReference>
<reference evidence="2" key="1">
    <citation type="journal article" date="2014" name="Int. J. Syst. Evol. Microbiol.">
        <title>Complete genome sequence of Corynebacterium casei LMG S-19264T (=DSM 44701T), isolated from a smear-ripened cheese.</title>
        <authorList>
            <consortium name="US DOE Joint Genome Institute (JGI-PGF)"/>
            <person name="Walter F."/>
            <person name="Albersmeier A."/>
            <person name="Kalinowski J."/>
            <person name="Ruckert C."/>
        </authorList>
    </citation>
    <scope>NUCLEOTIDE SEQUENCE</scope>
    <source>
        <strain evidence="2">KCTC 12711</strain>
    </source>
</reference>
<name>A0A918RXY6_9GAMM</name>
<dbReference type="AlphaFoldDB" id="A0A918RXY6"/>
<feature type="transmembrane region" description="Helical" evidence="1">
    <location>
        <begin position="35"/>
        <end position="52"/>
    </location>
</feature>
<feature type="transmembrane region" description="Helical" evidence="1">
    <location>
        <begin position="126"/>
        <end position="142"/>
    </location>
</feature>
<feature type="transmembrane region" description="Helical" evidence="1">
    <location>
        <begin position="95"/>
        <end position="114"/>
    </location>
</feature>